<proteinExistence type="predicted"/>
<dbReference type="EMBL" id="JRES01001160">
    <property type="protein sequence ID" value="KNC24962.1"/>
    <property type="molecule type" value="Genomic_DNA"/>
</dbReference>
<dbReference type="PANTHER" id="PTHR20929">
    <property type="entry name" value="LUNG ADENOMA SUSCEPTIBILITY 1-RELATED"/>
    <property type="match status" value="1"/>
</dbReference>
<evidence type="ECO:0000256" key="1">
    <source>
        <dbReference type="SAM" id="Coils"/>
    </source>
</evidence>
<protein>
    <recommendedName>
        <fullName evidence="2">CASC1 C-terminal domain-containing protein</fullName>
    </recommendedName>
</protein>
<dbReference type="AlphaFoldDB" id="A0A0L0BY57"/>
<accession>A0A0L0BY57</accession>
<dbReference type="InterPro" id="IPR022110">
    <property type="entry name" value="CASC1_C"/>
</dbReference>
<evidence type="ECO:0000259" key="2">
    <source>
        <dbReference type="Pfam" id="PF12366"/>
    </source>
</evidence>
<feature type="coiled-coil region" evidence="1">
    <location>
        <begin position="786"/>
        <end position="813"/>
    </location>
</feature>
<dbReference type="GO" id="GO:0048487">
    <property type="term" value="F:beta-tubulin binding"/>
    <property type="evidence" value="ECO:0007669"/>
    <property type="project" value="TreeGrafter"/>
</dbReference>
<feature type="domain" description="CASC1 C-terminal" evidence="2">
    <location>
        <begin position="905"/>
        <end position="1123"/>
    </location>
</feature>
<dbReference type="GO" id="GO:0008017">
    <property type="term" value="F:microtubule binding"/>
    <property type="evidence" value="ECO:0007669"/>
    <property type="project" value="TreeGrafter"/>
</dbReference>
<dbReference type="Pfam" id="PF12366">
    <property type="entry name" value="Casc1_C"/>
    <property type="match status" value="1"/>
</dbReference>
<gene>
    <name evidence="3" type="ORF">FF38_11843</name>
</gene>
<organism evidence="3 4">
    <name type="scientific">Lucilia cuprina</name>
    <name type="common">Green bottle fly</name>
    <name type="synonym">Australian sheep blowfly</name>
    <dbReference type="NCBI Taxonomy" id="7375"/>
    <lineage>
        <taxon>Eukaryota</taxon>
        <taxon>Metazoa</taxon>
        <taxon>Ecdysozoa</taxon>
        <taxon>Arthropoda</taxon>
        <taxon>Hexapoda</taxon>
        <taxon>Insecta</taxon>
        <taxon>Pterygota</taxon>
        <taxon>Neoptera</taxon>
        <taxon>Endopterygota</taxon>
        <taxon>Diptera</taxon>
        <taxon>Brachycera</taxon>
        <taxon>Muscomorpha</taxon>
        <taxon>Oestroidea</taxon>
        <taxon>Calliphoridae</taxon>
        <taxon>Luciliinae</taxon>
        <taxon>Lucilia</taxon>
    </lineage>
</organism>
<dbReference type="InterPro" id="IPR023247">
    <property type="entry name" value="IC97/Dnai7-like"/>
</dbReference>
<dbReference type="Proteomes" id="UP000037069">
    <property type="component" value="Unassembled WGS sequence"/>
</dbReference>
<feature type="coiled-coil region" evidence="1">
    <location>
        <begin position="317"/>
        <end position="358"/>
    </location>
</feature>
<reference evidence="3 4" key="1">
    <citation type="journal article" date="2015" name="Nat. Commun.">
        <title>Lucilia cuprina genome unlocks parasitic fly biology to underpin future interventions.</title>
        <authorList>
            <person name="Anstead C.A."/>
            <person name="Korhonen P.K."/>
            <person name="Young N.D."/>
            <person name="Hall R.S."/>
            <person name="Jex A.R."/>
            <person name="Murali S.C."/>
            <person name="Hughes D.S."/>
            <person name="Lee S.F."/>
            <person name="Perry T."/>
            <person name="Stroehlein A.J."/>
            <person name="Ansell B.R."/>
            <person name="Breugelmans B."/>
            <person name="Hofmann A."/>
            <person name="Qu J."/>
            <person name="Dugan S."/>
            <person name="Lee S.L."/>
            <person name="Chao H."/>
            <person name="Dinh H."/>
            <person name="Han Y."/>
            <person name="Doddapaneni H.V."/>
            <person name="Worley K.C."/>
            <person name="Muzny D.M."/>
            <person name="Ioannidis P."/>
            <person name="Waterhouse R.M."/>
            <person name="Zdobnov E.M."/>
            <person name="James P.J."/>
            <person name="Bagnall N.H."/>
            <person name="Kotze A.C."/>
            <person name="Gibbs R.A."/>
            <person name="Richards S."/>
            <person name="Batterham P."/>
            <person name="Gasser R.B."/>
        </authorList>
    </citation>
    <scope>NUCLEOTIDE SEQUENCE [LARGE SCALE GENOMIC DNA]</scope>
    <source>
        <strain evidence="3 4">LS</strain>
        <tissue evidence="3">Full body</tissue>
    </source>
</reference>
<evidence type="ECO:0000313" key="3">
    <source>
        <dbReference type="EMBL" id="KNC24962.1"/>
    </source>
</evidence>
<dbReference type="OMA" id="RMDGVYM"/>
<dbReference type="OrthoDB" id="7737418at2759"/>
<sequence>MPPKNGKKNTKTVSEKEYTLLTLEELKVKELKYTNRLKELRKFLNFIDEALLEISSLNEKELLQDKWQNFVTCNPLPKPYIPSDIRLFYNKMQYLEKEKVQGSINWLLLVNERSLLTQNIYREDLTRRKLNTKMKENIGQEYNSYINDSLKNLHRIEYFLDNDIEVAKCPIHIFHDIVGRKLAIQEDIKDLIDRYTYRIISSEKAQMRSLNAITAEYCFNADNFQIHIWCLKNVALRISHLSEPRLLANFHSIKLLLQVPSKMLRENLVIRALHMDFDHFSENAKSYKQSITVSTENLNAGIVDLPDCLVNEWIMQLEVQEKKRNELIQIRMEYEEKMRQYEEQMEKKKGRNKNEKDTKSKLKIVKPTKEPLFIGNDVFPDTYEEFLVEEEKQYQNFIQTVYKPELLDLRSDEINLKKYFILGGIYQLYYVVKPLHYDMNSYNLTWHKKLGNLVVDKEVTIADSKHISESLQMPTTKRLTKRMSIFEAENFKLDTDAECPWFIVTIHLPEYLCYWDEPIACHFETTIEQKHEKIEELQMEPTEEIKTKKALKKIKVDQPTPTITKLQSTLVDDSSKTNLQAFSEAELQLSTPRDTATASFIIRTKRLTDSQRRSNASFFKGSLANSLLQKNSSKRTGISDKTDSLYINDFPLTATTLTKPQIRHMERHIVPRIISSYKFPQEIRQEEMEAYNKKPKGKGGKIIRQKNEDLQNKHSNRTFDFTTMQNKPERLFPAYPKVEPLNIVSHLRDDNINIGHEEPETFAQLLQIVSTIKKKYRLRVRQTMDLKNTTTEIKTYNKRIRQMQRKKELLAINSSMHTIRSTIISQRNTKRSTAKSLKEERKSKVSLVSKREEKETVERKKLITAEDSKSKYSFESDVLLNTSSSEILVRNETQQEEPAAKSYSQWTTKYILKSEFDRQNRKIILHTNRLGNFGFAFKRYEHFPFKYWNMEPSETDPENEVVFTLDTQYVRCVLYITANGIRGHVTEPTKTYVRNPKMYLIIENPLKDYKEFKKLFKEKHLNIFAEHDASFYIENGYFSEKHLSNEMHTYCCMSVHSTQMRFNFSQWNRLAKRRDIILHFQQYKDLAENLVEVRVTPGEAYFVDIQELCTEDLNDIKLDYNLTWRNIESYSDLHHLIVAMYPAATDLRCKNPKLICCIRDLLSEIRPLSFS</sequence>
<dbReference type="PANTHER" id="PTHR20929:SF11">
    <property type="entry name" value="DYNEIN AXONEMAL INTERMEDIATE CHAIN 7"/>
    <property type="match status" value="1"/>
</dbReference>
<comment type="caution">
    <text evidence="3">The sequence shown here is derived from an EMBL/GenBank/DDBJ whole genome shotgun (WGS) entry which is preliminary data.</text>
</comment>
<evidence type="ECO:0000313" key="4">
    <source>
        <dbReference type="Proteomes" id="UP000037069"/>
    </source>
</evidence>
<name>A0A0L0BY57_LUCCU</name>
<keyword evidence="4" id="KW-1185">Reference proteome</keyword>
<keyword evidence="1" id="KW-0175">Coiled coil</keyword>